<name>A0A2K3MJN2_TRIPR</name>
<organism evidence="1 2">
    <name type="scientific">Trifolium pratense</name>
    <name type="common">Red clover</name>
    <dbReference type="NCBI Taxonomy" id="57577"/>
    <lineage>
        <taxon>Eukaryota</taxon>
        <taxon>Viridiplantae</taxon>
        <taxon>Streptophyta</taxon>
        <taxon>Embryophyta</taxon>
        <taxon>Tracheophyta</taxon>
        <taxon>Spermatophyta</taxon>
        <taxon>Magnoliopsida</taxon>
        <taxon>eudicotyledons</taxon>
        <taxon>Gunneridae</taxon>
        <taxon>Pentapetalae</taxon>
        <taxon>rosids</taxon>
        <taxon>fabids</taxon>
        <taxon>Fabales</taxon>
        <taxon>Fabaceae</taxon>
        <taxon>Papilionoideae</taxon>
        <taxon>50 kb inversion clade</taxon>
        <taxon>NPAAA clade</taxon>
        <taxon>Hologalegina</taxon>
        <taxon>IRL clade</taxon>
        <taxon>Trifolieae</taxon>
        <taxon>Trifolium</taxon>
    </lineage>
</organism>
<feature type="non-terminal residue" evidence="1">
    <location>
        <position position="1"/>
    </location>
</feature>
<comment type="caution">
    <text evidence="1">The sequence shown here is derived from an EMBL/GenBank/DDBJ whole genome shotgun (WGS) entry which is preliminary data.</text>
</comment>
<protein>
    <submittedName>
        <fullName evidence="1">Uncharacterized protein</fullName>
    </submittedName>
</protein>
<evidence type="ECO:0000313" key="1">
    <source>
        <dbReference type="EMBL" id="PNX91000.1"/>
    </source>
</evidence>
<gene>
    <name evidence="1" type="ORF">L195_g047129</name>
</gene>
<dbReference type="AlphaFoldDB" id="A0A2K3MJN2"/>
<dbReference type="EMBL" id="ASHM01064663">
    <property type="protein sequence ID" value="PNX91000.1"/>
    <property type="molecule type" value="Genomic_DNA"/>
</dbReference>
<evidence type="ECO:0000313" key="2">
    <source>
        <dbReference type="Proteomes" id="UP000236291"/>
    </source>
</evidence>
<accession>A0A2K3MJN2</accession>
<reference evidence="1 2" key="1">
    <citation type="journal article" date="2014" name="Am. J. Bot.">
        <title>Genome assembly and annotation for red clover (Trifolium pratense; Fabaceae).</title>
        <authorList>
            <person name="Istvanek J."/>
            <person name="Jaros M."/>
            <person name="Krenek A."/>
            <person name="Repkova J."/>
        </authorList>
    </citation>
    <scope>NUCLEOTIDE SEQUENCE [LARGE SCALE GENOMIC DNA]</scope>
    <source>
        <strain evidence="2">cv. Tatra</strain>
        <tissue evidence="1">Young leaves</tissue>
    </source>
</reference>
<proteinExistence type="predicted"/>
<sequence>GSKKKLKSKMPRGTLEVVLIGAKGLRDTDFFSKYCKLNV</sequence>
<reference evidence="1 2" key="2">
    <citation type="journal article" date="2017" name="Front. Plant Sci.">
        <title>Gene Classification and Mining of Molecular Markers Useful in Red Clover (Trifolium pratense) Breeding.</title>
        <authorList>
            <person name="Istvanek J."/>
            <person name="Dluhosova J."/>
            <person name="Dluhos P."/>
            <person name="Patkova L."/>
            <person name="Nedelnik J."/>
            <person name="Repkova J."/>
        </authorList>
    </citation>
    <scope>NUCLEOTIDE SEQUENCE [LARGE SCALE GENOMIC DNA]</scope>
    <source>
        <strain evidence="2">cv. Tatra</strain>
        <tissue evidence="1">Young leaves</tissue>
    </source>
</reference>
<dbReference type="Proteomes" id="UP000236291">
    <property type="component" value="Unassembled WGS sequence"/>
</dbReference>